<dbReference type="GeneID" id="111843737"/>
<dbReference type="PANTHER" id="PTHR28489">
    <property type="entry name" value="RENTINAL DEGENERATION 3-LIKE"/>
    <property type="match status" value="1"/>
</dbReference>
<dbReference type="OrthoDB" id="8897402at2759"/>
<dbReference type="AlphaFoldDB" id="A0A3B3SXE8"/>
<dbReference type="GeneTree" id="ENSGT00390000002089"/>
<name>A0A3B3SXE8_9TELE</name>
<organism evidence="2 3">
    <name type="scientific">Paramormyrops kingsleyae</name>
    <dbReference type="NCBI Taxonomy" id="1676925"/>
    <lineage>
        <taxon>Eukaryota</taxon>
        <taxon>Metazoa</taxon>
        <taxon>Chordata</taxon>
        <taxon>Craniata</taxon>
        <taxon>Vertebrata</taxon>
        <taxon>Euteleostomi</taxon>
        <taxon>Actinopterygii</taxon>
        <taxon>Neopterygii</taxon>
        <taxon>Teleostei</taxon>
        <taxon>Osteoglossocephala</taxon>
        <taxon>Osteoglossomorpha</taxon>
        <taxon>Osteoglossiformes</taxon>
        <taxon>Mormyridae</taxon>
        <taxon>Paramormyrops</taxon>
    </lineage>
</organism>
<dbReference type="Ensembl" id="ENSPKIT00000015719.1">
    <property type="protein sequence ID" value="ENSPKIP00000034796.1"/>
    <property type="gene ID" value="ENSPKIG00000014001.1"/>
</dbReference>
<feature type="region of interest" description="Disordered" evidence="1">
    <location>
        <begin position="189"/>
        <end position="220"/>
    </location>
</feature>
<sequence length="220" mass="24881">MFPWSAVLSAAPKVPGQRSTEELVTNTLMLELGALVKRAERIRQERAMQIRRRGSAVDYTWLADSSPKLTFEISPGEVLDLQNLCAKIPPSQCGPVVLKFRKLVAEFEPDVHEVPSLFRSLLRDCLDEEEERDLSGAEMQARASRWSTQRSRSLSFVSFRSRFLINPFKGVALGGSRNNLQEGAMWMDEEVEGDPNRSVPAVRRGRSRSMPDITQMEDRS</sequence>
<keyword evidence="3" id="KW-1185">Reference proteome</keyword>
<evidence type="ECO:0000313" key="3">
    <source>
        <dbReference type="Proteomes" id="UP000261540"/>
    </source>
</evidence>
<accession>A0A3B3SXE8</accession>
<proteinExistence type="predicted"/>
<evidence type="ECO:0000256" key="1">
    <source>
        <dbReference type="SAM" id="MobiDB-lite"/>
    </source>
</evidence>
<dbReference type="KEGG" id="pki:111843737"/>
<dbReference type="Proteomes" id="UP000261540">
    <property type="component" value="Unplaced"/>
</dbReference>
<dbReference type="InterPro" id="IPR028092">
    <property type="entry name" value="RD3"/>
</dbReference>
<reference evidence="2" key="2">
    <citation type="submission" date="2025-09" db="UniProtKB">
        <authorList>
            <consortium name="Ensembl"/>
        </authorList>
    </citation>
    <scope>IDENTIFICATION</scope>
</reference>
<evidence type="ECO:0000313" key="2">
    <source>
        <dbReference type="Ensembl" id="ENSPKIP00000034796.1"/>
    </source>
</evidence>
<dbReference type="Pfam" id="PF14473">
    <property type="entry name" value="RD3"/>
    <property type="match status" value="1"/>
</dbReference>
<reference evidence="2" key="1">
    <citation type="submission" date="2025-08" db="UniProtKB">
        <authorList>
            <consortium name="Ensembl"/>
        </authorList>
    </citation>
    <scope>IDENTIFICATION</scope>
</reference>
<dbReference type="RefSeq" id="XP_023667318.1">
    <property type="nucleotide sequence ID" value="XM_023811550.2"/>
</dbReference>
<dbReference type="PANTHER" id="PTHR28489:SF4">
    <property type="entry name" value="PROTEIN RD3-LIKE"/>
    <property type="match status" value="1"/>
</dbReference>
<protein>
    <submittedName>
        <fullName evidence="2">Zgc:162144</fullName>
    </submittedName>
</protein>